<gene>
    <name evidence="2" type="ORF">GTP56_02470</name>
</gene>
<organism evidence="2 3">
    <name type="scientific">Duganella margarita</name>
    <dbReference type="NCBI Taxonomy" id="2692170"/>
    <lineage>
        <taxon>Bacteria</taxon>
        <taxon>Pseudomonadati</taxon>
        <taxon>Pseudomonadota</taxon>
        <taxon>Betaproteobacteria</taxon>
        <taxon>Burkholderiales</taxon>
        <taxon>Oxalobacteraceae</taxon>
        <taxon>Telluria group</taxon>
        <taxon>Duganella</taxon>
    </lineage>
</organism>
<dbReference type="Proteomes" id="UP000469734">
    <property type="component" value="Unassembled WGS sequence"/>
</dbReference>
<evidence type="ECO:0000313" key="3">
    <source>
        <dbReference type="Proteomes" id="UP000469734"/>
    </source>
</evidence>
<comment type="caution">
    <text evidence="2">The sequence shown here is derived from an EMBL/GenBank/DDBJ whole genome shotgun (WGS) entry which is preliminary data.</text>
</comment>
<reference evidence="2 3" key="1">
    <citation type="submission" date="2019-12" db="EMBL/GenBank/DDBJ databases">
        <title>Novel species isolated from a subtropical stream in China.</title>
        <authorList>
            <person name="Lu H."/>
        </authorList>
    </citation>
    <scope>NUCLEOTIDE SEQUENCE [LARGE SCALE GENOMIC DNA]</scope>
    <source>
        <strain evidence="2 3">FT134W</strain>
    </source>
</reference>
<proteinExistence type="predicted"/>
<accession>A0A7X4GWV9</accession>
<name>A0A7X4GWV9_9BURK</name>
<feature type="region of interest" description="Disordered" evidence="1">
    <location>
        <begin position="23"/>
        <end position="50"/>
    </location>
</feature>
<evidence type="ECO:0008006" key="4">
    <source>
        <dbReference type="Google" id="ProtNLM"/>
    </source>
</evidence>
<dbReference type="AlphaFoldDB" id="A0A7X4GWV9"/>
<evidence type="ECO:0000256" key="1">
    <source>
        <dbReference type="SAM" id="MobiDB-lite"/>
    </source>
</evidence>
<dbReference type="EMBL" id="WWCR01000001">
    <property type="protein sequence ID" value="MYM71058.1"/>
    <property type="molecule type" value="Genomic_DNA"/>
</dbReference>
<sequence length="517" mass="54356">MTTISSLNRTTPAAATTNSAAVGVNTSASTSTSSATGRTDTGSSTVVSLGANGAAPVSTRALVWENRTRSTSATLMAQNMDNESLAGRLKGLGGELLKQVAYDGANFSQTAQVAPGGTQADTYDMLVSPSQVSQHGMGDNQISLSITTRSGAKVELKLDAGDGSIAVEATVDGDLTETERKALGKLSDAFQKSIDGLTEDPPRIDLAGLTQFDSSALASVDLKGQVKINAKDTQTLAFHADSKQRTVNFNGPAGSAKIGVDLSQSASWGSKEQQAIALKNYLGQVDEAGSRGRGDSTMIAMFKDAFTGMNSDYGTPPAAAPQSIALEDQDRAMTTGLADFTASFAQTEVSSNPARPSEKDTFSYELSQTTSITGTSQMNRGISQQQQSHLNAHYHAPVKAGAVLALTLSPQSQNYKYITIDDTASSSTSIGYDQGVLTTATLEKHAHQLMGVKQFSLGKMQSNQSTPSDKSLTRDLVNMLEPERVGEPTLNSAQRAQMLEKLNNQIFLQSNPNLITA</sequence>
<protein>
    <recommendedName>
        <fullName evidence="4">Lactate dehydrogenase</fullName>
    </recommendedName>
</protein>
<dbReference type="RefSeq" id="WP_161048851.1">
    <property type="nucleotide sequence ID" value="NZ_WWCR01000001.1"/>
</dbReference>
<evidence type="ECO:0000313" key="2">
    <source>
        <dbReference type="EMBL" id="MYM71058.1"/>
    </source>
</evidence>
<feature type="compositionally biased region" description="Low complexity" evidence="1">
    <location>
        <begin position="23"/>
        <end position="45"/>
    </location>
</feature>